<evidence type="ECO:0000256" key="1">
    <source>
        <dbReference type="SAM" id="SignalP"/>
    </source>
</evidence>
<dbReference type="AlphaFoldDB" id="A0A918A6A7"/>
<evidence type="ECO:0000313" key="2">
    <source>
        <dbReference type="EMBL" id="GGP07633.1"/>
    </source>
</evidence>
<feature type="signal peptide" evidence="1">
    <location>
        <begin position="1"/>
        <end position="40"/>
    </location>
</feature>
<dbReference type="EMBL" id="BMNK01000005">
    <property type="protein sequence ID" value="GGP07633.1"/>
    <property type="molecule type" value="Genomic_DNA"/>
</dbReference>
<reference evidence="2" key="2">
    <citation type="submission" date="2020-09" db="EMBL/GenBank/DDBJ databases">
        <authorList>
            <person name="Sun Q."/>
            <person name="Zhou Y."/>
        </authorList>
    </citation>
    <scope>NUCLEOTIDE SEQUENCE</scope>
    <source>
        <strain evidence="2">CGMCC 4.7430</strain>
    </source>
</reference>
<gene>
    <name evidence="2" type="ORF">GCM10012278_36190</name>
</gene>
<feature type="chain" id="PRO_5038023657" evidence="1">
    <location>
        <begin position="41"/>
        <end position="197"/>
    </location>
</feature>
<protein>
    <submittedName>
        <fullName evidence="2">Uncharacterized protein</fullName>
    </submittedName>
</protein>
<organism evidence="2 3">
    <name type="scientific">Nonomuraea glycinis</name>
    <dbReference type="NCBI Taxonomy" id="2047744"/>
    <lineage>
        <taxon>Bacteria</taxon>
        <taxon>Bacillati</taxon>
        <taxon>Actinomycetota</taxon>
        <taxon>Actinomycetes</taxon>
        <taxon>Streptosporangiales</taxon>
        <taxon>Streptosporangiaceae</taxon>
        <taxon>Nonomuraea</taxon>
    </lineage>
</organism>
<accession>A0A918A6A7</accession>
<proteinExistence type="predicted"/>
<reference evidence="2" key="1">
    <citation type="journal article" date="2014" name="Int. J. Syst. Evol. Microbiol.">
        <title>Complete genome sequence of Corynebacterium casei LMG S-19264T (=DSM 44701T), isolated from a smear-ripened cheese.</title>
        <authorList>
            <consortium name="US DOE Joint Genome Institute (JGI-PGF)"/>
            <person name="Walter F."/>
            <person name="Albersmeier A."/>
            <person name="Kalinowski J."/>
            <person name="Ruckert C."/>
        </authorList>
    </citation>
    <scope>NUCLEOTIDE SEQUENCE</scope>
    <source>
        <strain evidence="2">CGMCC 4.7430</strain>
    </source>
</reference>
<evidence type="ECO:0000313" key="3">
    <source>
        <dbReference type="Proteomes" id="UP000660745"/>
    </source>
</evidence>
<keyword evidence="1" id="KW-0732">Signal</keyword>
<comment type="caution">
    <text evidence="2">The sequence shown here is derived from an EMBL/GenBank/DDBJ whole genome shotgun (WGS) entry which is preliminary data.</text>
</comment>
<keyword evidence="3" id="KW-1185">Reference proteome</keyword>
<name>A0A918A6A7_9ACTN</name>
<sequence length="197" mass="21002">MDRVPLYQKVAAKMKISLLRQALSVSAVLATLCTALPAHAAQAAATHACAIKPYGLIGARWNELGGEKSGLGCPAAVEADVYRDGVWAGRRQRFARGQMVWSPGEGPKLVVSAWSIGGYAYVDWRSTLPRVYHRFLVRWTSAADSGGVNREVGGGDGGRMRVRVATSGGYRFYVQGCDVGISGSGCTHGWTVSVTAR</sequence>
<dbReference type="Proteomes" id="UP000660745">
    <property type="component" value="Unassembled WGS sequence"/>
</dbReference>